<dbReference type="CDD" id="cd02440">
    <property type="entry name" value="AdoMet_MTases"/>
    <property type="match status" value="1"/>
</dbReference>
<dbReference type="Proteomes" id="UP001233360">
    <property type="component" value="Unassembled WGS sequence"/>
</dbReference>
<organism evidence="5 6">
    <name type="scientific">Acinetobacter baylyi</name>
    <dbReference type="NCBI Taxonomy" id="202950"/>
    <lineage>
        <taxon>Bacteria</taxon>
        <taxon>Pseudomonadati</taxon>
        <taxon>Pseudomonadota</taxon>
        <taxon>Gammaproteobacteria</taxon>
        <taxon>Moraxellales</taxon>
        <taxon>Moraxellaceae</taxon>
        <taxon>Acinetobacter</taxon>
    </lineage>
</organism>
<feature type="domain" description="Methyltransferase type 11" evidence="4">
    <location>
        <begin position="39"/>
        <end position="126"/>
    </location>
</feature>
<reference evidence="5 6" key="1">
    <citation type="submission" date="2023-07" db="EMBL/GenBank/DDBJ databases">
        <title>Functional and genomic diversity of the sorghum phyllosphere microbiome.</title>
        <authorList>
            <person name="Shade A."/>
        </authorList>
    </citation>
    <scope>NUCLEOTIDE SEQUENCE [LARGE SCALE GENOMIC DNA]</scope>
    <source>
        <strain evidence="5 6">SORGH_AS_0887</strain>
    </source>
</reference>
<comment type="caution">
    <text evidence="5">The sequence shown here is derived from an EMBL/GenBank/DDBJ whole genome shotgun (WGS) entry which is preliminary data.</text>
</comment>
<evidence type="ECO:0000256" key="2">
    <source>
        <dbReference type="ARBA" id="ARBA00022603"/>
    </source>
</evidence>
<dbReference type="InterPro" id="IPR051052">
    <property type="entry name" value="Diverse_substrate_MTase"/>
</dbReference>
<proteinExistence type="inferred from homology"/>
<evidence type="ECO:0000313" key="5">
    <source>
        <dbReference type="EMBL" id="MDQ1208937.1"/>
    </source>
</evidence>
<evidence type="ECO:0000256" key="1">
    <source>
        <dbReference type="ARBA" id="ARBA00008361"/>
    </source>
</evidence>
<keyword evidence="6" id="KW-1185">Reference proteome</keyword>
<keyword evidence="2" id="KW-0489">Methyltransferase</keyword>
<accession>A0ABU0UWK0</accession>
<dbReference type="SUPFAM" id="SSF53335">
    <property type="entry name" value="S-adenosyl-L-methionine-dependent methyltransferases"/>
    <property type="match status" value="1"/>
</dbReference>
<evidence type="ECO:0000259" key="4">
    <source>
        <dbReference type="Pfam" id="PF08241"/>
    </source>
</evidence>
<dbReference type="EMBL" id="JAUTBK010000002">
    <property type="protein sequence ID" value="MDQ1208937.1"/>
    <property type="molecule type" value="Genomic_DNA"/>
</dbReference>
<keyword evidence="5" id="KW-0830">Ubiquinone</keyword>
<protein>
    <submittedName>
        <fullName evidence="5">Ubiquinone/menaquinone biosynthesis C-methylase UbiE</fullName>
    </submittedName>
</protein>
<name>A0ABU0UWK0_ACIBI</name>
<dbReference type="PANTHER" id="PTHR44942:SF4">
    <property type="entry name" value="METHYLTRANSFERASE TYPE 11 DOMAIN-CONTAINING PROTEIN"/>
    <property type="match status" value="1"/>
</dbReference>
<dbReference type="Gene3D" id="3.40.50.150">
    <property type="entry name" value="Vaccinia Virus protein VP39"/>
    <property type="match status" value="1"/>
</dbReference>
<keyword evidence="3" id="KW-0808">Transferase</keyword>
<dbReference type="PANTHER" id="PTHR44942">
    <property type="entry name" value="METHYLTRANSF_11 DOMAIN-CONTAINING PROTEIN"/>
    <property type="match status" value="1"/>
</dbReference>
<gene>
    <name evidence="5" type="ORF">QE380_001860</name>
</gene>
<evidence type="ECO:0000256" key="3">
    <source>
        <dbReference type="ARBA" id="ARBA00022679"/>
    </source>
</evidence>
<dbReference type="RefSeq" id="WP_307003406.1">
    <property type="nucleotide sequence ID" value="NZ_JAUTBK010000002.1"/>
</dbReference>
<comment type="similarity">
    <text evidence="1">Belongs to the methyltransferase superfamily.</text>
</comment>
<dbReference type="InterPro" id="IPR029063">
    <property type="entry name" value="SAM-dependent_MTases_sf"/>
</dbReference>
<dbReference type="Pfam" id="PF08241">
    <property type="entry name" value="Methyltransf_11"/>
    <property type="match status" value="1"/>
</dbReference>
<evidence type="ECO:0000313" key="6">
    <source>
        <dbReference type="Proteomes" id="UP001233360"/>
    </source>
</evidence>
<sequence>MKDLFSTDSQRYQQARPTYPPSLLQSLLQYIPERELAWDCGAGSGQLTHMLASYFDQVVGTDISQTQLSHAEYYDNISYQLQPAENTTFPDHCFDLITVAQAIHWFDFEAFYAEVRRTIKPSGILAVVGYGLIYVDDLEINAKVQHLYHQTLNGFWDAERHYVDELYQTIPFPFDEIEMPAFQIEAQWTLQQLLQYLNTWSAVQHYILEKNLDPVEQLLSKGRDLQDQVSIQFPVLLRVGRCS</sequence>
<dbReference type="InterPro" id="IPR013216">
    <property type="entry name" value="Methyltransf_11"/>
</dbReference>